<keyword evidence="3" id="KW-1185">Reference proteome</keyword>
<dbReference type="OrthoDB" id="9781333at2"/>
<dbReference type="PANTHER" id="PTHR37947:SF1">
    <property type="entry name" value="BLL2462 PROTEIN"/>
    <property type="match status" value="1"/>
</dbReference>
<evidence type="ECO:0000313" key="2">
    <source>
        <dbReference type="EMBL" id="PTE07933.1"/>
    </source>
</evidence>
<dbReference type="PANTHER" id="PTHR37947">
    <property type="entry name" value="BLL2462 PROTEIN"/>
    <property type="match status" value="1"/>
</dbReference>
<feature type="domain" description="Putative glutamine amidotransferase" evidence="1">
    <location>
        <begin position="6"/>
        <end position="247"/>
    </location>
</feature>
<dbReference type="CDD" id="cd03143">
    <property type="entry name" value="A4_beta-galactosidase_middle_domain"/>
    <property type="match status" value="1"/>
</dbReference>
<dbReference type="Proteomes" id="UP000240259">
    <property type="component" value="Unassembled WGS sequence"/>
</dbReference>
<protein>
    <submittedName>
        <fullName evidence="2">Cytoplasmic protein</fullName>
    </submittedName>
</protein>
<dbReference type="Pfam" id="PF07090">
    <property type="entry name" value="GATase1_like"/>
    <property type="match status" value="1"/>
</dbReference>
<name>A0A2T4IQR8_9HYPH</name>
<dbReference type="EMBL" id="PZJX01000043">
    <property type="protein sequence ID" value="PTE07933.1"/>
    <property type="molecule type" value="Genomic_DNA"/>
</dbReference>
<accession>A0A2T4IQR8</accession>
<dbReference type="Gene3D" id="3.40.50.880">
    <property type="match status" value="1"/>
</dbReference>
<organism evidence="2 3">
    <name type="scientific">Mesorhizobium helmanticense</name>
    <dbReference type="NCBI Taxonomy" id="1776423"/>
    <lineage>
        <taxon>Bacteria</taxon>
        <taxon>Pseudomonadati</taxon>
        <taxon>Pseudomonadota</taxon>
        <taxon>Alphaproteobacteria</taxon>
        <taxon>Hyphomicrobiales</taxon>
        <taxon>Phyllobacteriaceae</taxon>
        <taxon>Mesorhizobium</taxon>
    </lineage>
</organism>
<comment type="caution">
    <text evidence="2">The sequence shown here is derived from an EMBL/GenBank/DDBJ whole genome shotgun (WGS) entry which is preliminary data.</text>
</comment>
<evidence type="ECO:0000259" key="1">
    <source>
        <dbReference type="Pfam" id="PF07090"/>
    </source>
</evidence>
<dbReference type="InterPro" id="IPR029062">
    <property type="entry name" value="Class_I_gatase-like"/>
</dbReference>
<evidence type="ECO:0000313" key="3">
    <source>
        <dbReference type="Proteomes" id="UP000240259"/>
    </source>
</evidence>
<proteinExistence type="predicted"/>
<reference evidence="2 3" key="1">
    <citation type="submission" date="2018-03" db="EMBL/GenBank/DDBJ databases">
        <title>Genome sequence of the symbiotic type strain Mesorhizobium helmanticense CSLC115NT isolated from Lotus corniculatus nodules.</title>
        <authorList>
            <person name="Sannazzaro A.I."/>
            <person name="Torres Tejerizo G.A."/>
            <person name="Dip D."/>
            <person name="Caballero M."/>
            <person name="Pistorio M."/>
            <person name="Estrella M.J."/>
        </authorList>
    </citation>
    <scope>NUCLEOTIDE SEQUENCE [LARGE SCALE GENOMIC DNA]</scope>
    <source>
        <strain evidence="2 3">CSLC115N</strain>
    </source>
</reference>
<dbReference type="AlphaFoldDB" id="A0A2T4IQR8"/>
<dbReference type="SUPFAM" id="SSF52317">
    <property type="entry name" value="Class I glutamine amidotransferase-like"/>
    <property type="match status" value="1"/>
</dbReference>
<sequence length="251" mass="27089">MATTGRVLIAGESWTVHSTHQKGFDSFSTVEYAEGIRWLRDALETGGWQVDYQPAHVAARDFPFDAKALSHYDCVMLSDVGANTLLLHPDTFVRSVALPNRLHAIRDYVAAGGGFVMVGGYMTFQGIEAKGQYSGTAIEEILPVNIAATDDRVESPQGVTPQILETAHPIVAGLGPVWPHLLGYNRVTPKSDATLVAKVGTDPLIVAGHHGKGRSVAFTSDCAPHWAPAAFVEWQGYAPLWRQLVGWASGK</sequence>
<dbReference type="RefSeq" id="WP_107651450.1">
    <property type="nucleotide sequence ID" value="NZ_PZJX01000043.1"/>
</dbReference>
<dbReference type="InterPro" id="IPR010768">
    <property type="entry name" value="GATase1-like"/>
</dbReference>
<gene>
    <name evidence="2" type="ORF">C9427_23420</name>
</gene>